<dbReference type="GO" id="GO:0051536">
    <property type="term" value="F:iron-sulfur cluster binding"/>
    <property type="evidence" value="ECO:0007669"/>
    <property type="project" value="UniProtKB-KW"/>
</dbReference>
<keyword evidence="10 13" id="KW-0411">Iron-sulfur</keyword>
<protein>
    <recommendedName>
        <fullName evidence="4 13">CRISPR-associated exonuclease Cas4</fullName>
        <ecNumber evidence="3 13">3.1.12.1</ecNumber>
    </recommendedName>
</protein>
<keyword evidence="6 13" id="KW-0479">Metal-binding</keyword>
<comment type="cofactor">
    <cofactor evidence="1">
        <name>Mn(2+)</name>
        <dbReference type="ChEBI" id="CHEBI:29035"/>
    </cofactor>
</comment>
<comment type="cofactor">
    <cofactor evidence="13">
        <name>Mg(2+)</name>
        <dbReference type="ChEBI" id="CHEBI:18420"/>
    </cofactor>
    <cofactor evidence="13">
        <name>Mn(2+)</name>
        <dbReference type="ChEBI" id="CHEBI:29035"/>
    </cofactor>
    <text evidence="13">Mg(2+) or Mn(2+) required for ssDNA cleavage activity.</text>
</comment>
<dbReference type="InterPro" id="IPR051827">
    <property type="entry name" value="Cas4_exonuclease"/>
</dbReference>
<name>L0A984_CALLD</name>
<evidence type="ECO:0000256" key="8">
    <source>
        <dbReference type="ARBA" id="ARBA00022839"/>
    </source>
</evidence>
<dbReference type="STRING" id="1056495.Calag_0713"/>
<keyword evidence="9 13" id="KW-0408">Iron</keyword>
<dbReference type="InterPro" id="IPR013343">
    <property type="entry name" value="CRISPR-assoc_prot_Cas4"/>
</dbReference>
<evidence type="ECO:0000313" key="16">
    <source>
        <dbReference type="Proteomes" id="UP000010469"/>
    </source>
</evidence>
<evidence type="ECO:0000256" key="9">
    <source>
        <dbReference type="ARBA" id="ARBA00023004"/>
    </source>
</evidence>
<keyword evidence="5 13" id="KW-0540">Nuclease</keyword>
<dbReference type="HOGENOM" id="CLU_1237872_0_0_2"/>
<dbReference type="Proteomes" id="UP000010469">
    <property type="component" value="Chromosome"/>
</dbReference>
<comment type="cofactor">
    <cofactor evidence="13">
        <name>iron-sulfur cluster</name>
        <dbReference type="ChEBI" id="CHEBI:30408"/>
    </cofactor>
</comment>
<evidence type="ECO:0000256" key="7">
    <source>
        <dbReference type="ARBA" id="ARBA00022801"/>
    </source>
</evidence>
<dbReference type="InterPro" id="IPR011604">
    <property type="entry name" value="PDDEXK-like_dom_sf"/>
</dbReference>
<evidence type="ECO:0000259" key="14">
    <source>
        <dbReference type="Pfam" id="PF01930"/>
    </source>
</evidence>
<comment type="function">
    <text evidence="13">CRISPR (clustered regularly interspaced short palindromic repeat) is an adaptive immune system that provides protection against mobile genetic elements (viruses, transposable elements and conjugative plasmids). CRISPR clusters contain sequences complementary to antecedent mobile elements and target invading nucleic acids. CRISPR clusters are transcribed and processed into CRISPR RNA (crRNA).</text>
</comment>
<reference evidence="16" key="1">
    <citation type="submission" date="2012-03" db="EMBL/GenBank/DDBJ databases">
        <title>Complete genome of Caldisphaera lagunensis DSM 15908.</title>
        <authorList>
            <person name="Lucas S."/>
            <person name="Copeland A."/>
            <person name="Lapidus A."/>
            <person name="Glavina del Rio T."/>
            <person name="Dalin E."/>
            <person name="Tice H."/>
            <person name="Bruce D."/>
            <person name="Goodwin L."/>
            <person name="Pitluck S."/>
            <person name="Peters L."/>
            <person name="Mikhailova N."/>
            <person name="Teshima H."/>
            <person name="Kyrpides N."/>
            <person name="Mavromatis K."/>
            <person name="Ivanova N."/>
            <person name="Brettin T."/>
            <person name="Detter J.C."/>
            <person name="Han C."/>
            <person name="Larimer F."/>
            <person name="Land M."/>
            <person name="Hauser L."/>
            <person name="Markowitz V."/>
            <person name="Cheng J.-F."/>
            <person name="Hugenholtz P."/>
            <person name="Woyke T."/>
            <person name="Wu D."/>
            <person name="Spring S."/>
            <person name="Schroeder M."/>
            <person name="Brambilla E."/>
            <person name="Klenk H.-P."/>
            <person name="Eisen J.A."/>
        </authorList>
    </citation>
    <scope>NUCLEOTIDE SEQUENCE [LARGE SCALE GENOMIC DNA]</scope>
    <source>
        <strain evidence="16">DSM 15908 / JCM 11604 / IC-154</strain>
    </source>
</reference>
<evidence type="ECO:0000256" key="10">
    <source>
        <dbReference type="ARBA" id="ARBA00023014"/>
    </source>
</evidence>
<proteinExistence type="inferred from homology"/>
<dbReference type="InParanoid" id="L0A984"/>
<dbReference type="PANTHER" id="PTHR36531:SF2">
    <property type="entry name" value="CRISPR-ASSOCIATED EXONUCLEASE CAS4"/>
    <property type="match status" value="1"/>
</dbReference>
<evidence type="ECO:0000256" key="13">
    <source>
        <dbReference type="RuleBase" id="RU365022"/>
    </source>
</evidence>
<dbReference type="EC" id="3.1.12.1" evidence="3 13"/>
<dbReference type="GO" id="GO:0046872">
    <property type="term" value="F:metal ion binding"/>
    <property type="evidence" value="ECO:0007669"/>
    <property type="project" value="UniProtKB-KW"/>
</dbReference>
<keyword evidence="16" id="KW-1185">Reference proteome</keyword>
<organism evidence="15 16">
    <name type="scientific">Caldisphaera lagunensis (strain DSM 15908 / JCM 11604 / ANMR 0165 / IC-154)</name>
    <dbReference type="NCBI Taxonomy" id="1056495"/>
    <lineage>
        <taxon>Archaea</taxon>
        <taxon>Thermoproteota</taxon>
        <taxon>Thermoprotei</taxon>
        <taxon>Acidilobales</taxon>
        <taxon>Caldisphaeraceae</taxon>
        <taxon>Caldisphaera</taxon>
    </lineage>
</organism>
<dbReference type="AlphaFoldDB" id="L0A984"/>
<dbReference type="Gene3D" id="3.90.320.10">
    <property type="match status" value="1"/>
</dbReference>
<evidence type="ECO:0000256" key="12">
    <source>
        <dbReference type="ARBA" id="ARBA00023211"/>
    </source>
</evidence>
<feature type="domain" description="DUF83" evidence="14">
    <location>
        <begin position="22"/>
        <end position="196"/>
    </location>
</feature>
<dbReference type="PANTHER" id="PTHR36531">
    <property type="entry name" value="CRISPR-ASSOCIATED EXONUCLEASE CAS4"/>
    <property type="match status" value="1"/>
</dbReference>
<dbReference type="InterPro" id="IPR022765">
    <property type="entry name" value="Dna2/Cas4_DUF83"/>
</dbReference>
<evidence type="ECO:0000256" key="1">
    <source>
        <dbReference type="ARBA" id="ARBA00001936"/>
    </source>
</evidence>
<dbReference type="eggNOG" id="arCOG00786">
    <property type="taxonomic scope" value="Archaea"/>
</dbReference>
<accession>L0A984</accession>
<sequence>MGGRRETDNNRNKNKAIIYPSELHSYFYCPRVYFFETHMKKKRGFFKRVRLFLGSLFHYTFRLRDIIKHYSYEIPMETDLGSVIIRGRPDAFKIKENSAYVIERKSSKPPYKGAWINDIMQAVAYSVILIREKDLKNVKIEIKYPNKSRVFDLNSELTSMLFKALDEMVLIKYNNILPYAKRGNRCNKCPYRNECFSLDEELESYIDDLIEPGKWIENLNLIS</sequence>
<dbReference type="KEGG" id="clg:Calag_0713"/>
<dbReference type="OrthoDB" id="26676at2157"/>
<evidence type="ECO:0000256" key="2">
    <source>
        <dbReference type="ARBA" id="ARBA00009189"/>
    </source>
</evidence>
<keyword evidence="8 13" id="KW-0269">Exonuclease</keyword>
<dbReference type="NCBIfam" id="TIGR00372">
    <property type="entry name" value="cas4"/>
    <property type="match status" value="1"/>
</dbReference>
<dbReference type="Pfam" id="PF01930">
    <property type="entry name" value="Cas_Cas4"/>
    <property type="match status" value="1"/>
</dbReference>
<keyword evidence="12 13" id="KW-0464">Manganese</keyword>
<gene>
    <name evidence="15" type="ordered locus">Calag_0713</name>
</gene>
<dbReference type="GO" id="GO:0051607">
    <property type="term" value="P:defense response to virus"/>
    <property type="evidence" value="ECO:0007669"/>
    <property type="project" value="UniProtKB-KW"/>
</dbReference>
<dbReference type="GO" id="GO:0004527">
    <property type="term" value="F:exonuclease activity"/>
    <property type="evidence" value="ECO:0007669"/>
    <property type="project" value="UniProtKB-KW"/>
</dbReference>
<dbReference type="RefSeq" id="WP_015232356.1">
    <property type="nucleotide sequence ID" value="NC_019791.1"/>
</dbReference>
<comment type="similarity">
    <text evidence="2 13">Belongs to the CRISPR-associated exonuclease Cas4 family.</text>
</comment>
<keyword evidence="7 13" id="KW-0378">Hydrolase</keyword>
<evidence type="ECO:0000256" key="5">
    <source>
        <dbReference type="ARBA" id="ARBA00022722"/>
    </source>
</evidence>
<dbReference type="EMBL" id="CP003378">
    <property type="protein sequence ID" value="AFZ70458.1"/>
    <property type="molecule type" value="Genomic_DNA"/>
</dbReference>
<evidence type="ECO:0000256" key="6">
    <source>
        <dbReference type="ARBA" id="ARBA00022723"/>
    </source>
</evidence>
<evidence type="ECO:0000256" key="4">
    <source>
        <dbReference type="ARBA" id="ARBA00020049"/>
    </source>
</evidence>
<keyword evidence="11 13" id="KW-0051">Antiviral defense</keyword>
<evidence type="ECO:0000313" key="15">
    <source>
        <dbReference type="EMBL" id="AFZ70458.1"/>
    </source>
</evidence>
<dbReference type="GeneID" id="14211973"/>
<evidence type="ECO:0000256" key="3">
    <source>
        <dbReference type="ARBA" id="ARBA00012768"/>
    </source>
</evidence>
<evidence type="ECO:0000256" key="11">
    <source>
        <dbReference type="ARBA" id="ARBA00023118"/>
    </source>
</evidence>